<gene>
    <name evidence="2" type="ORF">FHS75_003437</name>
</gene>
<proteinExistence type="predicted"/>
<dbReference type="EMBL" id="JACBZF010000012">
    <property type="protein sequence ID" value="NYH97076.1"/>
    <property type="molecule type" value="Genomic_DNA"/>
</dbReference>
<sequence length="68" mass="8005">MPRPRNWRDIVVEIEPSDPVAFRQWHAQKRRERWGKRIGWALALLLVIVLIQWLHGLGSVPVECGIVR</sequence>
<organism evidence="2 3">
    <name type="scientific">Novosphingobium marinum</name>
    <dbReference type="NCBI Taxonomy" id="1514948"/>
    <lineage>
        <taxon>Bacteria</taxon>
        <taxon>Pseudomonadati</taxon>
        <taxon>Pseudomonadota</taxon>
        <taxon>Alphaproteobacteria</taxon>
        <taxon>Sphingomonadales</taxon>
        <taxon>Sphingomonadaceae</taxon>
        <taxon>Novosphingobium</taxon>
    </lineage>
</organism>
<evidence type="ECO:0000313" key="3">
    <source>
        <dbReference type="Proteomes" id="UP000522081"/>
    </source>
</evidence>
<keyword evidence="1" id="KW-1133">Transmembrane helix</keyword>
<feature type="transmembrane region" description="Helical" evidence="1">
    <location>
        <begin position="38"/>
        <end position="55"/>
    </location>
</feature>
<keyword evidence="1" id="KW-0472">Membrane</keyword>
<name>A0A7Y9XYQ2_9SPHN</name>
<dbReference type="Proteomes" id="UP000522081">
    <property type="component" value="Unassembled WGS sequence"/>
</dbReference>
<dbReference type="AlphaFoldDB" id="A0A7Y9XYQ2"/>
<comment type="caution">
    <text evidence="2">The sequence shown here is derived from an EMBL/GenBank/DDBJ whole genome shotgun (WGS) entry which is preliminary data.</text>
</comment>
<protein>
    <submittedName>
        <fullName evidence="2">Uncharacterized protein</fullName>
    </submittedName>
</protein>
<evidence type="ECO:0000256" key="1">
    <source>
        <dbReference type="SAM" id="Phobius"/>
    </source>
</evidence>
<keyword evidence="1" id="KW-0812">Transmembrane</keyword>
<accession>A0A7Y9XYQ2</accession>
<reference evidence="2 3" key="1">
    <citation type="submission" date="2020-07" db="EMBL/GenBank/DDBJ databases">
        <title>Genomic Encyclopedia of Type Strains, Phase IV (KMG-IV): sequencing the most valuable type-strain genomes for metagenomic binning, comparative biology and taxonomic classification.</title>
        <authorList>
            <person name="Goeker M."/>
        </authorList>
    </citation>
    <scope>NUCLEOTIDE SEQUENCE [LARGE SCALE GENOMIC DNA]</scope>
    <source>
        <strain evidence="2 3">DSM 29043</strain>
    </source>
</reference>
<keyword evidence="3" id="KW-1185">Reference proteome</keyword>
<evidence type="ECO:0000313" key="2">
    <source>
        <dbReference type="EMBL" id="NYH97076.1"/>
    </source>
</evidence>